<dbReference type="SUPFAM" id="SSF103473">
    <property type="entry name" value="MFS general substrate transporter"/>
    <property type="match status" value="1"/>
</dbReference>
<feature type="transmembrane region" description="Helical" evidence="3">
    <location>
        <begin position="309"/>
        <end position="327"/>
    </location>
</feature>
<feature type="transmembrane region" description="Helical" evidence="3">
    <location>
        <begin position="122"/>
        <end position="140"/>
    </location>
</feature>
<evidence type="ECO:0000256" key="1">
    <source>
        <dbReference type="ARBA" id="ARBA00004429"/>
    </source>
</evidence>
<dbReference type="Proteomes" id="UP000663836">
    <property type="component" value="Unassembled WGS sequence"/>
</dbReference>
<dbReference type="GO" id="GO:0022857">
    <property type="term" value="F:transmembrane transporter activity"/>
    <property type="evidence" value="ECO:0007669"/>
    <property type="project" value="InterPro"/>
</dbReference>
<keyword evidence="2" id="KW-1003">Cell membrane</keyword>
<feature type="transmembrane region" description="Helical" evidence="3">
    <location>
        <begin position="196"/>
        <end position="215"/>
    </location>
</feature>
<dbReference type="InterPro" id="IPR036259">
    <property type="entry name" value="MFS_trans_sf"/>
</dbReference>
<evidence type="ECO:0000256" key="2">
    <source>
        <dbReference type="ARBA" id="ARBA00022475"/>
    </source>
</evidence>
<evidence type="ECO:0000313" key="5">
    <source>
        <dbReference type="EMBL" id="CAF3650444.1"/>
    </source>
</evidence>
<dbReference type="EMBL" id="CAJNOT010000257">
    <property type="protein sequence ID" value="CAF0915801.1"/>
    <property type="molecule type" value="Genomic_DNA"/>
</dbReference>
<comment type="subcellular location">
    <subcellularLocation>
        <location evidence="1">Cell inner membrane</location>
        <topology evidence="1">Multi-pass membrane protein</topology>
    </subcellularLocation>
</comment>
<dbReference type="PANTHER" id="PTHR43702">
    <property type="entry name" value="L-FUCOSE-PROTON SYMPORTER"/>
    <property type="match status" value="1"/>
</dbReference>
<keyword evidence="3" id="KW-0472">Membrane</keyword>
<dbReference type="Pfam" id="PF07690">
    <property type="entry name" value="MFS_1"/>
    <property type="match status" value="1"/>
</dbReference>
<feature type="transmembrane region" description="Helical" evidence="3">
    <location>
        <begin position="283"/>
        <end position="302"/>
    </location>
</feature>
<comment type="caution">
    <text evidence="4">The sequence shown here is derived from an EMBL/GenBank/DDBJ whole genome shotgun (WGS) entry which is preliminary data.</text>
</comment>
<feature type="transmembrane region" description="Helical" evidence="3">
    <location>
        <begin position="333"/>
        <end position="354"/>
    </location>
</feature>
<feature type="transmembrane region" description="Helical" evidence="3">
    <location>
        <begin position="245"/>
        <end position="268"/>
    </location>
</feature>
<feature type="transmembrane region" description="Helical" evidence="3">
    <location>
        <begin position="366"/>
        <end position="383"/>
    </location>
</feature>
<evidence type="ECO:0000256" key="3">
    <source>
        <dbReference type="SAM" id="Phobius"/>
    </source>
</evidence>
<feature type="transmembrane region" description="Helical" evidence="3">
    <location>
        <begin position="395"/>
        <end position="416"/>
    </location>
</feature>
<dbReference type="Gene3D" id="1.20.1250.20">
    <property type="entry name" value="MFS general substrate transporter like domains"/>
    <property type="match status" value="2"/>
</dbReference>
<dbReference type="GO" id="GO:0005886">
    <property type="term" value="C:plasma membrane"/>
    <property type="evidence" value="ECO:0007669"/>
    <property type="project" value="UniProtKB-SubCell"/>
</dbReference>
<dbReference type="AlphaFoldDB" id="A0A814AMQ7"/>
<gene>
    <name evidence="5" type="ORF">JBS370_LOCUS6319</name>
    <name evidence="4" type="ORF">ZHD862_LOCUS8130</name>
</gene>
<evidence type="ECO:0000313" key="4">
    <source>
        <dbReference type="EMBL" id="CAF0915801.1"/>
    </source>
</evidence>
<dbReference type="Proteomes" id="UP000663864">
    <property type="component" value="Unassembled WGS sequence"/>
</dbReference>
<accession>A0A814AMQ7</accession>
<keyword evidence="3" id="KW-1133">Transmembrane helix</keyword>
<proteinExistence type="predicted"/>
<feature type="transmembrane region" description="Helical" evidence="3">
    <location>
        <begin position="63"/>
        <end position="84"/>
    </location>
</feature>
<evidence type="ECO:0000313" key="6">
    <source>
        <dbReference type="Proteomes" id="UP000663864"/>
    </source>
</evidence>
<feature type="transmembrane region" description="Helical" evidence="3">
    <location>
        <begin position="91"/>
        <end position="110"/>
    </location>
</feature>
<dbReference type="CDD" id="cd17394">
    <property type="entry name" value="MFS_FucP_like"/>
    <property type="match status" value="1"/>
</dbReference>
<dbReference type="PANTHER" id="PTHR43702:SF3">
    <property type="entry name" value="PROTEIN TSGA"/>
    <property type="match status" value="1"/>
</dbReference>
<dbReference type="InterPro" id="IPR011701">
    <property type="entry name" value="MFS"/>
</dbReference>
<dbReference type="InterPro" id="IPR050375">
    <property type="entry name" value="MFS_TsgA-like"/>
</dbReference>
<name>A0A814AMQ7_9BILA</name>
<dbReference type="EMBL" id="CAJOBD010000347">
    <property type="protein sequence ID" value="CAF3650444.1"/>
    <property type="molecule type" value="Genomic_DNA"/>
</dbReference>
<feature type="transmembrane region" description="Helical" evidence="3">
    <location>
        <begin position="22"/>
        <end position="43"/>
    </location>
</feature>
<organism evidence="4 6">
    <name type="scientific">Rotaria sordida</name>
    <dbReference type="NCBI Taxonomy" id="392033"/>
    <lineage>
        <taxon>Eukaryota</taxon>
        <taxon>Metazoa</taxon>
        <taxon>Spiralia</taxon>
        <taxon>Gnathifera</taxon>
        <taxon>Rotifera</taxon>
        <taxon>Eurotatoria</taxon>
        <taxon>Bdelloidea</taxon>
        <taxon>Philodinida</taxon>
        <taxon>Philodinidae</taxon>
        <taxon>Rotaria</taxon>
    </lineage>
</organism>
<protein>
    <submittedName>
        <fullName evidence="4">Uncharacterized protein</fullName>
    </submittedName>
</protein>
<reference evidence="4" key="1">
    <citation type="submission" date="2021-02" db="EMBL/GenBank/DDBJ databases">
        <authorList>
            <person name="Nowell W R."/>
        </authorList>
    </citation>
    <scope>NUCLEOTIDE SEQUENCE</scope>
</reference>
<sequence>MAGGAIVSPPTSNRSYLKGRQLIFPLCLAISLFFLWGFSYGLLDVLNKHFQNVLKITKLESTGLQVVYFGGGYFCFSPIAAELLKRKGYKITIVLGLGLFALGAIFFWPTAHFSNPNNAKQAFGGFMACTFVIACGLATLETSANSYATIIGDPKSASMRLQFCQSWNGVASFIGPLIASKVFFSDKNANNLDNVKYVYIAVACAAVLVAIVFIFSTLPEVNTDDEDPFSTTNEVKPLWKQYNMIFAFVAQFCYVGAQVTVGSFFINYATENADLTDSQGSNLLSYALITFTVGRFIGTALAHFFQADLILLIYSIISVALSAYTSAGHGFSAVIVLIVLFFFESIMFPTIFVMGTANLGHHTRRGAGILIMGLSGGAVFPPIQGAIADTYSTRISFLVPMVGFIVILVYALFHWIQHGFKVRRIQSTVDVHVVPTPGRRRHSIVISQEILDAMIENQRKLSRVSQTTYTLNHVSNITSVPRRSETLTTNNTNQTISTTENL</sequence>
<keyword evidence="3" id="KW-0812">Transmembrane</keyword>